<dbReference type="InterPro" id="IPR045063">
    <property type="entry name" value="Dynamin_N"/>
</dbReference>
<protein>
    <recommendedName>
        <fullName evidence="1">Dynamin N-terminal domain-containing protein</fullName>
    </recommendedName>
</protein>
<dbReference type="InterPro" id="IPR022812">
    <property type="entry name" value="Dynamin"/>
</dbReference>
<dbReference type="Pfam" id="PF00350">
    <property type="entry name" value="Dynamin_N"/>
    <property type="match status" value="1"/>
</dbReference>
<dbReference type="Proteomes" id="UP000326939">
    <property type="component" value="Chromosome 8"/>
</dbReference>
<dbReference type="PANTHER" id="PTHR11566">
    <property type="entry name" value="DYNAMIN"/>
    <property type="match status" value="1"/>
</dbReference>
<dbReference type="GO" id="GO:0016020">
    <property type="term" value="C:membrane"/>
    <property type="evidence" value="ECO:0007669"/>
    <property type="project" value="TreeGrafter"/>
</dbReference>
<dbReference type="AlphaFoldDB" id="A0A5N5LQ72"/>
<dbReference type="GO" id="GO:0005737">
    <property type="term" value="C:cytoplasm"/>
    <property type="evidence" value="ECO:0007669"/>
    <property type="project" value="TreeGrafter"/>
</dbReference>
<dbReference type="InterPro" id="IPR027417">
    <property type="entry name" value="P-loop_NTPase"/>
</dbReference>
<accession>A0A5N5LQ72</accession>
<dbReference type="Pfam" id="PF00560">
    <property type="entry name" value="LRR_1"/>
    <property type="match status" value="1"/>
</dbReference>
<dbReference type="Gene3D" id="3.40.50.300">
    <property type="entry name" value="P-loop containing nucleotide triphosphate hydrolases"/>
    <property type="match status" value="1"/>
</dbReference>
<organism evidence="2 3">
    <name type="scientific">Salix brachista</name>
    <dbReference type="NCBI Taxonomy" id="2182728"/>
    <lineage>
        <taxon>Eukaryota</taxon>
        <taxon>Viridiplantae</taxon>
        <taxon>Streptophyta</taxon>
        <taxon>Embryophyta</taxon>
        <taxon>Tracheophyta</taxon>
        <taxon>Spermatophyta</taxon>
        <taxon>Magnoliopsida</taxon>
        <taxon>eudicotyledons</taxon>
        <taxon>Gunneridae</taxon>
        <taxon>Pentapetalae</taxon>
        <taxon>rosids</taxon>
        <taxon>fabids</taxon>
        <taxon>Malpighiales</taxon>
        <taxon>Salicaceae</taxon>
        <taxon>Saliceae</taxon>
        <taxon>Salix</taxon>
    </lineage>
</organism>
<dbReference type="InterPro" id="IPR001611">
    <property type="entry name" value="Leu-rich_rpt"/>
</dbReference>
<dbReference type="SUPFAM" id="SSF52058">
    <property type="entry name" value="L domain-like"/>
    <property type="match status" value="1"/>
</dbReference>
<gene>
    <name evidence="2" type="ORF">DKX38_012985</name>
</gene>
<dbReference type="GO" id="GO:0008017">
    <property type="term" value="F:microtubule binding"/>
    <property type="evidence" value="ECO:0007669"/>
    <property type="project" value="TreeGrafter"/>
</dbReference>
<keyword evidence="3" id="KW-1185">Reference proteome</keyword>
<reference evidence="3" key="1">
    <citation type="journal article" date="2019" name="Gigascience">
        <title>De novo genome assembly of the endangered Acer yangbiense, a plant species with extremely small populations endemic to Yunnan Province, China.</title>
        <authorList>
            <person name="Yang J."/>
            <person name="Wariss H.M."/>
            <person name="Tao L."/>
            <person name="Zhang R."/>
            <person name="Yun Q."/>
            <person name="Hollingsworth P."/>
            <person name="Dao Z."/>
            <person name="Luo G."/>
            <person name="Guo H."/>
            <person name="Ma Y."/>
            <person name="Sun W."/>
        </authorList>
    </citation>
    <scope>NUCLEOTIDE SEQUENCE [LARGE SCALE GENOMIC DNA]</scope>
    <source>
        <strain evidence="3">cv. br00</strain>
    </source>
</reference>
<dbReference type="PRINTS" id="PR00195">
    <property type="entry name" value="DYNAMIN"/>
</dbReference>
<evidence type="ECO:0000259" key="1">
    <source>
        <dbReference type="Pfam" id="PF00350"/>
    </source>
</evidence>
<name>A0A5N5LQ72_9ROSI</name>
<dbReference type="SUPFAM" id="SSF52540">
    <property type="entry name" value="P-loop containing nucleoside triphosphate hydrolases"/>
    <property type="match status" value="1"/>
</dbReference>
<dbReference type="GO" id="GO:0005874">
    <property type="term" value="C:microtubule"/>
    <property type="evidence" value="ECO:0007669"/>
    <property type="project" value="TreeGrafter"/>
</dbReference>
<sequence length="181" mass="20135">MSLWEALPSVHVVGGQSSGKSSVLESVVGRDLLPRGSGSGSEYAELKRKHTDSIPTSLGSVQIPRSLHLQRNIFQGQLPASLMKPRYSLMAIFLYHLTQLRVLNLARNRISGTIPQRPSNFCAMIGEARAAEHQLYAGEYDENALVSLKARELEFTKTLEILFSSYNLARHLVMQFLVPDL</sequence>
<evidence type="ECO:0000313" key="2">
    <source>
        <dbReference type="EMBL" id="KAB5544873.1"/>
    </source>
</evidence>
<feature type="domain" description="Dynamin N-terminal" evidence="1">
    <location>
        <begin position="10"/>
        <end position="39"/>
    </location>
</feature>
<dbReference type="EMBL" id="VDCV01000008">
    <property type="protein sequence ID" value="KAB5544873.1"/>
    <property type="molecule type" value="Genomic_DNA"/>
</dbReference>
<proteinExistence type="predicted"/>
<comment type="caution">
    <text evidence="2">The sequence shown here is derived from an EMBL/GenBank/DDBJ whole genome shotgun (WGS) entry which is preliminary data.</text>
</comment>
<dbReference type="PANTHER" id="PTHR11566:SF80">
    <property type="entry name" value="PHRAGMOPLASTIN DRP1C"/>
    <property type="match status" value="1"/>
</dbReference>
<dbReference type="GO" id="GO:0003924">
    <property type="term" value="F:GTPase activity"/>
    <property type="evidence" value="ECO:0007669"/>
    <property type="project" value="TreeGrafter"/>
</dbReference>
<evidence type="ECO:0000313" key="3">
    <source>
        <dbReference type="Proteomes" id="UP000326939"/>
    </source>
</evidence>